<evidence type="ECO:0000256" key="11">
    <source>
        <dbReference type="SAM" id="SignalP"/>
    </source>
</evidence>
<feature type="chain" id="PRO_5041400438" description="NADH-ubiquinone oxidoreductase chain 2" evidence="11">
    <location>
        <begin position="17"/>
        <end position="548"/>
    </location>
</feature>
<dbReference type="InterPro" id="IPR010096">
    <property type="entry name" value="NADH-Q_OxRdtase_suN/2"/>
</dbReference>
<comment type="similarity">
    <text evidence="2">Belongs to the complex I subunit 2 family.</text>
</comment>
<name>A0AA50KI77_9EURO</name>
<evidence type="ECO:0000256" key="1">
    <source>
        <dbReference type="ARBA" id="ARBA00004141"/>
    </source>
</evidence>
<keyword evidence="5 10" id="KW-0812">Transmembrane</keyword>
<protein>
    <recommendedName>
        <fullName evidence="4">NADH-ubiquinone oxidoreductase chain 2</fullName>
        <ecNumber evidence="3">7.1.1.2</ecNumber>
    </recommendedName>
    <alternativeName>
        <fullName evidence="8">NADH dehydrogenase subunit 2</fullName>
    </alternativeName>
</protein>
<feature type="domain" description="NADH:quinone oxidoreductase/Mrp antiporter transmembrane" evidence="12">
    <location>
        <begin position="138"/>
        <end position="469"/>
    </location>
</feature>
<organism evidence="13">
    <name type="scientific">Histoplasma sp</name>
    <dbReference type="NCBI Taxonomy" id="2040815"/>
    <lineage>
        <taxon>Eukaryota</taxon>
        <taxon>Fungi</taxon>
        <taxon>Dikarya</taxon>
        <taxon>Ascomycota</taxon>
        <taxon>Pezizomycotina</taxon>
        <taxon>Eurotiomycetes</taxon>
        <taxon>Eurotiomycetidae</taxon>
        <taxon>Onygenales</taxon>
        <taxon>Ajellomycetaceae</taxon>
        <taxon>Histoplasma</taxon>
    </lineage>
</organism>
<geneLocation type="mitochondrion" evidence="13"/>
<feature type="transmembrane region" description="Helical" evidence="10">
    <location>
        <begin position="71"/>
        <end position="95"/>
    </location>
</feature>
<dbReference type="GO" id="GO:0016020">
    <property type="term" value="C:membrane"/>
    <property type="evidence" value="ECO:0007669"/>
    <property type="project" value="UniProtKB-SubCell"/>
</dbReference>
<dbReference type="HAMAP" id="MF_00445">
    <property type="entry name" value="NDH1_NuoN_1"/>
    <property type="match status" value="1"/>
</dbReference>
<gene>
    <name evidence="13" type="primary">nad2</name>
</gene>
<keyword evidence="11" id="KW-0732">Signal</keyword>
<dbReference type="PANTHER" id="PTHR22773">
    <property type="entry name" value="NADH DEHYDROGENASE"/>
    <property type="match status" value="1"/>
</dbReference>
<dbReference type="GO" id="GO:0042773">
    <property type="term" value="P:ATP synthesis coupled electron transport"/>
    <property type="evidence" value="ECO:0007669"/>
    <property type="project" value="InterPro"/>
</dbReference>
<dbReference type="GO" id="GO:0008137">
    <property type="term" value="F:NADH dehydrogenase (ubiquinone) activity"/>
    <property type="evidence" value="ECO:0007669"/>
    <property type="project" value="UniProtKB-EC"/>
</dbReference>
<feature type="transmembrane region" description="Helical" evidence="10">
    <location>
        <begin position="326"/>
        <end position="347"/>
    </location>
</feature>
<dbReference type="Pfam" id="PF00361">
    <property type="entry name" value="Proton_antipo_M"/>
    <property type="match status" value="1"/>
</dbReference>
<feature type="transmembrane region" description="Helical" evidence="10">
    <location>
        <begin position="174"/>
        <end position="195"/>
    </location>
</feature>
<evidence type="ECO:0000256" key="10">
    <source>
        <dbReference type="SAM" id="Phobius"/>
    </source>
</evidence>
<reference evidence="13" key="1">
    <citation type="submission" date="2023-07" db="EMBL/GenBank/DDBJ databases">
        <title>New applications for underutilized public sequencing data: a case study obtaining 31 new mitogenomes for the fungal order Onygenales.</title>
        <authorList>
            <person name="Corvalan l.C.J."/>
            <person name="Romao H.A.A."/>
            <person name="Moreira T.R."/>
            <person name="Bailao A.M."/>
            <person name="Borges C.L."/>
            <person name="Dias R.O."/>
            <person name="Nunes R."/>
        </authorList>
    </citation>
    <scope>NUCLEOTIDE SEQUENCE</scope>
    <source>
        <strain evidence="13">Mv3</strain>
    </source>
</reference>
<feature type="transmembrane region" description="Helical" evidence="10">
    <location>
        <begin position="116"/>
        <end position="136"/>
    </location>
</feature>
<feature type="transmembrane region" description="Helical" evidence="10">
    <location>
        <begin position="24"/>
        <end position="41"/>
    </location>
</feature>
<keyword evidence="7 10" id="KW-0472">Membrane</keyword>
<comment type="catalytic activity">
    <reaction evidence="9">
        <text>a ubiquinone + NADH + 5 H(+)(in) = a ubiquinol + NAD(+) + 4 H(+)(out)</text>
        <dbReference type="Rhea" id="RHEA:29091"/>
        <dbReference type="Rhea" id="RHEA-COMP:9565"/>
        <dbReference type="Rhea" id="RHEA-COMP:9566"/>
        <dbReference type="ChEBI" id="CHEBI:15378"/>
        <dbReference type="ChEBI" id="CHEBI:16389"/>
        <dbReference type="ChEBI" id="CHEBI:17976"/>
        <dbReference type="ChEBI" id="CHEBI:57540"/>
        <dbReference type="ChEBI" id="CHEBI:57945"/>
        <dbReference type="EC" id="7.1.1.2"/>
    </reaction>
</comment>
<dbReference type="EC" id="7.1.1.2" evidence="3"/>
<evidence type="ECO:0000256" key="9">
    <source>
        <dbReference type="ARBA" id="ARBA00049551"/>
    </source>
</evidence>
<feature type="transmembrane region" description="Helical" evidence="10">
    <location>
        <begin position="502"/>
        <end position="525"/>
    </location>
</feature>
<feature type="transmembrane region" description="Helical" evidence="10">
    <location>
        <begin position="228"/>
        <end position="251"/>
    </location>
</feature>
<dbReference type="InterPro" id="IPR001750">
    <property type="entry name" value="ND/Mrp_TM"/>
</dbReference>
<feature type="signal peptide" evidence="11">
    <location>
        <begin position="1"/>
        <end position="16"/>
    </location>
</feature>
<feature type="transmembrane region" description="Helical" evidence="10">
    <location>
        <begin position="420"/>
        <end position="442"/>
    </location>
</feature>
<dbReference type="EMBL" id="OR345371">
    <property type="protein sequence ID" value="WMB97510.1"/>
    <property type="molecule type" value="Genomic_DNA"/>
</dbReference>
<accession>A0AA50KI77</accession>
<evidence type="ECO:0000256" key="7">
    <source>
        <dbReference type="ARBA" id="ARBA00023136"/>
    </source>
</evidence>
<feature type="transmembrane region" description="Helical" evidence="10">
    <location>
        <begin position="263"/>
        <end position="286"/>
    </location>
</feature>
<keyword evidence="6 10" id="KW-1133">Transmembrane helix</keyword>
<proteinExistence type="inferred from homology"/>
<evidence type="ECO:0000256" key="2">
    <source>
        <dbReference type="ARBA" id="ARBA00007012"/>
    </source>
</evidence>
<evidence type="ECO:0000259" key="12">
    <source>
        <dbReference type="Pfam" id="PF00361"/>
    </source>
</evidence>
<evidence type="ECO:0000313" key="13">
    <source>
        <dbReference type="EMBL" id="WMB97510.1"/>
    </source>
</evidence>
<evidence type="ECO:0000256" key="8">
    <source>
        <dbReference type="ARBA" id="ARBA00031028"/>
    </source>
</evidence>
<feature type="transmembrane region" description="Helical" evidence="10">
    <location>
        <begin position="454"/>
        <end position="481"/>
    </location>
</feature>
<feature type="transmembrane region" description="Helical" evidence="10">
    <location>
        <begin position="353"/>
        <end position="381"/>
    </location>
</feature>
<evidence type="ECO:0000256" key="5">
    <source>
        <dbReference type="ARBA" id="ARBA00022692"/>
    </source>
</evidence>
<feature type="transmembrane region" description="Helical" evidence="10">
    <location>
        <begin position="298"/>
        <end position="319"/>
    </location>
</feature>
<sequence length="548" mass="62216">MLLLSIFSLLLSNSLGSRRDISLYYSRIGINILILCLFLSYTNLYISYLDIGLGLYGGLFSISSITNIFHMLIIILTLLILNLTSFFPRTVIKYYTLTLKKYIKDYFKIIKKGEQYGIIEYTLIILFIIMGSLLLISSNDLVSVYLSIELQSYGLYLLCTIYRNSESSTSSGLTYFLLGGLSSCFILLGIGLIYANSGTTYLDHFYIITNISNIIQGEELYSSDIASYIPYCLLLITIGFLFKISAAPFHFWSPDVYDGIPTIVTTFVSIIPKISILVILFYLVHFTNNIYILTEYTWTYSLLISSLLSLIIGTVMGLTQFRIKRLFAYSTISHVGFLLLALSINSVESIQSFIFYLIQYSISNLNAFFLLITIGYTLYFFDNNKIFDNYNININLIDKNNSPIQLLSQLKGYFYVNQTLALSLTITLFSFAGIPPLVGFFAKQMVLSAALQDGFIFLSLVAVFTSVIGAVYYLNIVKIMFFDIHSYEWKNLIFKSIPEEDIYKLPLSSSLSITISTLTLIILLFMLVPDQLLQLCNILSLVFFTSFI</sequence>
<evidence type="ECO:0000256" key="3">
    <source>
        <dbReference type="ARBA" id="ARBA00012944"/>
    </source>
</evidence>
<dbReference type="AlphaFoldDB" id="A0AA50KI77"/>
<comment type="subcellular location">
    <subcellularLocation>
        <location evidence="1">Membrane</location>
        <topology evidence="1">Multi-pass membrane protein</topology>
    </subcellularLocation>
</comment>
<evidence type="ECO:0000256" key="4">
    <source>
        <dbReference type="ARBA" id="ARBA00021008"/>
    </source>
</evidence>
<keyword evidence="13" id="KW-0496">Mitochondrion</keyword>
<evidence type="ECO:0000256" key="6">
    <source>
        <dbReference type="ARBA" id="ARBA00022989"/>
    </source>
</evidence>